<comment type="subcellular location">
    <subcellularLocation>
        <location evidence="1">Cell membrane</location>
        <topology evidence="1">Multi-pass membrane protein</topology>
    </subcellularLocation>
</comment>
<name>A0A9D2J6F4_9FIRM</name>
<comment type="similarity">
    <text evidence="6">Belongs to the ThrE exporter (TC 2.A.79) family.</text>
</comment>
<feature type="transmembrane region" description="Helical" evidence="7">
    <location>
        <begin position="130"/>
        <end position="156"/>
    </location>
</feature>
<evidence type="ECO:0000256" key="5">
    <source>
        <dbReference type="ARBA" id="ARBA00023136"/>
    </source>
</evidence>
<dbReference type="GO" id="GO:0005886">
    <property type="term" value="C:plasma membrane"/>
    <property type="evidence" value="ECO:0007669"/>
    <property type="project" value="UniProtKB-SubCell"/>
</dbReference>
<reference evidence="9" key="2">
    <citation type="submission" date="2021-04" db="EMBL/GenBank/DDBJ databases">
        <authorList>
            <person name="Gilroy R."/>
        </authorList>
    </citation>
    <scope>NUCLEOTIDE SEQUENCE</scope>
    <source>
        <strain evidence="9">CHK179-28034</strain>
    </source>
</reference>
<evidence type="ECO:0000256" key="4">
    <source>
        <dbReference type="ARBA" id="ARBA00022989"/>
    </source>
</evidence>
<dbReference type="Pfam" id="PF06738">
    <property type="entry name" value="ThrE"/>
    <property type="match status" value="1"/>
</dbReference>
<feature type="transmembrane region" description="Helical" evidence="7">
    <location>
        <begin position="176"/>
        <end position="193"/>
    </location>
</feature>
<dbReference type="EMBL" id="DXBR01000001">
    <property type="protein sequence ID" value="HIZ38333.1"/>
    <property type="molecule type" value="Genomic_DNA"/>
</dbReference>
<keyword evidence="4 7" id="KW-1133">Transmembrane helix</keyword>
<evidence type="ECO:0000256" key="6">
    <source>
        <dbReference type="ARBA" id="ARBA00034125"/>
    </source>
</evidence>
<organism evidence="9 10">
    <name type="scientific">Candidatus Anaerobutyricum stercoris</name>
    <dbReference type="NCBI Taxonomy" id="2838457"/>
    <lineage>
        <taxon>Bacteria</taxon>
        <taxon>Bacillati</taxon>
        <taxon>Bacillota</taxon>
        <taxon>Clostridia</taxon>
        <taxon>Lachnospirales</taxon>
        <taxon>Lachnospiraceae</taxon>
        <taxon>Anaerobutyricum</taxon>
    </lineage>
</organism>
<feature type="transmembrane region" description="Helical" evidence="7">
    <location>
        <begin position="205"/>
        <end position="222"/>
    </location>
</feature>
<dbReference type="AlphaFoldDB" id="A0A9D2J6F4"/>
<dbReference type="PANTHER" id="PTHR34390">
    <property type="entry name" value="UPF0442 PROTEIN YJJB-RELATED"/>
    <property type="match status" value="1"/>
</dbReference>
<reference evidence="9" key="1">
    <citation type="journal article" date="2021" name="PeerJ">
        <title>Extensive microbial diversity within the chicken gut microbiome revealed by metagenomics and culture.</title>
        <authorList>
            <person name="Gilroy R."/>
            <person name="Ravi A."/>
            <person name="Getino M."/>
            <person name="Pursley I."/>
            <person name="Horton D.L."/>
            <person name="Alikhan N.F."/>
            <person name="Baker D."/>
            <person name="Gharbi K."/>
            <person name="Hall N."/>
            <person name="Watson M."/>
            <person name="Adriaenssens E.M."/>
            <person name="Foster-Nyarko E."/>
            <person name="Jarju S."/>
            <person name="Secka A."/>
            <person name="Antonio M."/>
            <person name="Oren A."/>
            <person name="Chaudhuri R.R."/>
            <person name="La Ragione R."/>
            <person name="Hildebrand F."/>
            <person name="Pallen M.J."/>
        </authorList>
    </citation>
    <scope>NUCLEOTIDE SEQUENCE</scope>
    <source>
        <strain evidence="9">CHK179-28034</strain>
    </source>
</reference>
<keyword evidence="3 7" id="KW-0812">Transmembrane</keyword>
<dbReference type="InterPro" id="IPR010619">
    <property type="entry name" value="ThrE-like_N"/>
</dbReference>
<feature type="domain" description="Threonine/serine exporter-like N-terminal" evidence="8">
    <location>
        <begin position="15"/>
        <end position="256"/>
    </location>
</feature>
<sequence>MKARREAAEHFLKNILDMGEMLLSSGAEVKRVEDTLTRMGMASGAQSVHIFVIISSIMATMEFPGRIRVTQIRRIPRSPRYDFRKLEALNRLSREYCAGRQCVREDGRIGETLGEALQEWKRAENMRERYLGSILVTGSFAVFFGGSLVDGLAAAAFAPLICLFQSRFEKFCPNKVTFYSICSFLFGFLICLLSRQTGWFQYDRVIMGDMMLLLPGLSLMNSVRDVLAGNTISGIMRLTESLIWTGALVIGFMGAIWLAA</sequence>
<evidence type="ECO:0000259" key="8">
    <source>
        <dbReference type="Pfam" id="PF06738"/>
    </source>
</evidence>
<evidence type="ECO:0000256" key="1">
    <source>
        <dbReference type="ARBA" id="ARBA00004651"/>
    </source>
</evidence>
<evidence type="ECO:0000313" key="10">
    <source>
        <dbReference type="Proteomes" id="UP000824049"/>
    </source>
</evidence>
<protein>
    <submittedName>
        <fullName evidence="9">Threonine/serine exporter family protein</fullName>
    </submittedName>
</protein>
<dbReference type="GO" id="GO:0022857">
    <property type="term" value="F:transmembrane transporter activity"/>
    <property type="evidence" value="ECO:0007669"/>
    <property type="project" value="InterPro"/>
</dbReference>
<evidence type="ECO:0000256" key="7">
    <source>
        <dbReference type="SAM" id="Phobius"/>
    </source>
</evidence>
<dbReference type="PANTHER" id="PTHR34390:SF2">
    <property type="entry name" value="SUCCINATE TRANSPORTER SUBUNIT YJJP-RELATED"/>
    <property type="match status" value="1"/>
</dbReference>
<accession>A0A9D2J6F4</accession>
<feature type="transmembrane region" description="Helical" evidence="7">
    <location>
        <begin position="242"/>
        <end position="259"/>
    </location>
</feature>
<comment type="caution">
    <text evidence="9">The sequence shown here is derived from an EMBL/GenBank/DDBJ whole genome shotgun (WGS) entry which is preliminary data.</text>
</comment>
<evidence type="ECO:0000256" key="3">
    <source>
        <dbReference type="ARBA" id="ARBA00022692"/>
    </source>
</evidence>
<dbReference type="GO" id="GO:0015744">
    <property type="term" value="P:succinate transport"/>
    <property type="evidence" value="ECO:0007669"/>
    <property type="project" value="TreeGrafter"/>
</dbReference>
<gene>
    <name evidence="9" type="ORF">H9968_00165</name>
</gene>
<keyword evidence="2" id="KW-1003">Cell membrane</keyword>
<dbReference type="Proteomes" id="UP000824049">
    <property type="component" value="Unassembled WGS sequence"/>
</dbReference>
<evidence type="ECO:0000256" key="2">
    <source>
        <dbReference type="ARBA" id="ARBA00022475"/>
    </source>
</evidence>
<dbReference type="InterPro" id="IPR050539">
    <property type="entry name" value="ThrE_Dicarb/AminoAcid_Exp"/>
</dbReference>
<keyword evidence="5 7" id="KW-0472">Membrane</keyword>
<proteinExistence type="inferred from homology"/>
<evidence type="ECO:0000313" key="9">
    <source>
        <dbReference type="EMBL" id="HIZ38333.1"/>
    </source>
</evidence>